<accession>A0ABX3G1G7</accession>
<reference evidence="1 2" key="1">
    <citation type="submission" date="2016-01" db="EMBL/GenBank/DDBJ databases">
        <title>Streptomyces amritsarensis strain MTCC 11845 genome sequencing and assembly.</title>
        <authorList>
            <person name="Sharma D."/>
            <person name="Nair G.R."/>
            <person name="Kaur G."/>
            <person name="Manhas R.K."/>
            <person name="Mayilraj S."/>
        </authorList>
    </citation>
    <scope>NUCLEOTIDE SEQUENCE [LARGE SCALE GENOMIC DNA]</scope>
    <source>
        <strain evidence="1 2">MTCC 11845</strain>
    </source>
</reference>
<dbReference type="EMBL" id="MQUR01000035">
    <property type="protein sequence ID" value="OLZ65456.1"/>
    <property type="molecule type" value="Genomic_DNA"/>
</dbReference>
<dbReference type="Gene3D" id="1.10.357.10">
    <property type="entry name" value="Tetracycline Repressor, domain 2"/>
    <property type="match status" value="1"/>
</dbReference>
<organism evidence="1 2">
    <name type="scientific">Streptomyces amritsarensis</name>
    <dbReference type="NCBI Taxonomy" id="681158"/>
    <lineage>
        <taxon>Bacteria</taxon>
        <taxon>Bacillati</taxon>
        <taxon>Actinomycetota</taxon>
        <taxon>Actinomycetes</taxon>
        <taxon>Kitasatosporales</taxon>
        <taxon>Streptomycetaceae</taxon>
        <taxon>Streptomyces</taxon>
    </lineage>
</organism>
<dbReference type="SUPFAM" id="SSF48498">
    <property type="entry name" value="Tetracyclin repressor-like, C-terminal domain"/>
    <property type="match status" value="1"/>
</dbReference>
<evidence type="ECO:0000313" key="2">
    <source>
        <dbReference type="Proteomes" id="UP000187151"/>
    </source>
</evidence>
<protein>
    <recommendedName>
        <fullName evidence="3">TetR family transcriptional regulator</fullName>
    </recommendedName>
</protein>
<gene>
    <name evidence="1" type="ORF">AVW11_16780</name>
</gene>
<dbReference type="InterPro" id="IPR036271">
    <property type="entry name" value="Tet_transcr_reg_TetR-rel_C_sf"/>
</dbReference>
<comment type="caution">
    <text evidence="1">The sequence shown here is derived from an EMBL/GenBank/DDBJ whole genome shotgun (WGS) entry which is preliminary data.</text>
</comment>
<dbReference type="RefSeq" id="WP_076044458.1">
    <property type="nucleotide sequence ID" value="NZ_MQUR01000035.1"/>
</dbReference>
<name>A0ABX3G1G7_9ACTN</name>
<dbReference type="Proteomes" id="UP000187151">
    <property type="component" value="Unassembled WGS sequence"/>
</dbReference>
<evidence type="ECO:0000313" key="1">
    <source>
        <dbReference type="EMBL" id="OLZ65456.1"/>
    </source>
</evidence>
<keyword evidence="2" id="KW-1185">Reference proteome</keyword>
<sequence length="117" mass="12410">MRGQRRLAQPRPEHRHGACPTAVATAYADLARQRHGGELAALLHQSEHVSHAEQHLTGLLTALITEGAHSADLRDDVPPAELAAYCLHALTAASALPSQAAVDRLVAVTLGALRPRP</sequence>
<evidence type="ECO:0008006" key="3">
    <source>
        <dbReference type="Google" id="ProtNLM"/>
    </source>
</evidence>
<proteinExistence type="predicted"/>